<reference evidence="8" key="2">
    <citation type="submission" date="2015-01" db="EMBL/GenBank/DDBJ databases">
        <title>Evolutionary Origins and Diversification of the Mycorrhizal Mutualists.</title>
        <authorList>
            <consortium name="DOE Joint Genome Institute"/>
            <consortium name="Mycorrhizal Genomics Consortium"/>
            <person name="Kohler A."/>
            <person name="Kuo A."/>
            <person name="Nagy L.G."/>
            <person name="Floudas D."/>
            <person name="Copeland A."/>
            <person name="Barry K.W."/>
            <person name="Cichocki N."/>
            <person name="Veneault-Fourrey C."/>
            <person name="LaButti K."/>
            <person name="Lindquist E.A."/>
            <person name="Lipzen A."/>
            <person name="Lundell T."/>
            <person name="Morin E."/>
            <person name="Murat C."/>
            <person name="Riley R."/>
            <person name="Ohm R."/>
            <person name="Sun H."/>
            <person name="Tunlid A."/>
            <person name="Henrissat B."/>
            <person name="Grigoriev I.V."/>
            <person name="Hibbett D.S."/>
            <person name="Martin F."/>
        </authorList>
    </citation>
    <scope>NUCLEOTIDE SEQUENCE [LARGE SCALE GENOMIC DNA]</scope>
    <source>
        <strain evidence="8">h7</strain>
    </source>
</reference>
<dbReference type="PANTHER" id="PTHR38646:SF1">
    <property type="entry name" value="DUF202 DOMAIN-CONTAINING PROTEIN"/>
    <property type="match status" value="1"/>
</dbReference>
<comment type="subcellular location">
    <subcellularLocation>
        <location evidence="1">Endomembrane system</location>
        <topology evidence="1">Multi-pass membrane protein</topology>
    </subcellularLocation>
</comment>
<dbReference type="PANTHER" id="PTHR38646">
    <property type="entry name" value="YALI0F00814P"/>
    <property type="match status" value="1"/>
</dbReference>
<dbReference type="OrthoDB" id="2555434at2759"/>
<feature type="transmembrane region" description="Helical" evidence="5">
    <location>
        <begin position="40"/>
        <end position="59"/>
    </location>
</feature>
<name>A0A0C3BZ55_HEBCY</name>
<evidence type="ECO:0000259" key="6">
    <source>
        <dbReference type="Pfam" id="PF02656"/>
    </source>
</evidence>
<dbReference type="EMBL" id="KN831779">
    <property type="protein sequence ID" value="KIM41870.1"/>
    <property type="molecule type" value="Genomic_DNA"/>
</dbReference>
<reference evidence="7 8" key="1">
    <citation type="submission" date="2014-04" db="EMBL/GenBank/DDBJ databases">
        <authorList>
            <consortium name="DOE Joint Genome Institute"/>
            <person name="Kuo A."/>
            <person name="Gay G."/>
            <person name="Dore J."/>
            <person name="Kohler A."/>
            <person name="Nagy L.G."/>
            <person name="Floudas D."/>
            <person name="Copeland A."/>
            <person name="Barry K.W."/>
            <person name="Cichocki N."/>
            <person name="Veneault-Fourrey C."/>
            <person name="LaButti K."/>
            <person name="Lindquist E.A."/>
            <person name="Lipzen A."/>
            <person name="Lundell T."/>
            <person name="Morin E."/>
            <person name="Murat C."/>
            <person name="Sun H."/>
            <person name="Tunlid A."/>
            <person name="Henrissat B."/>
            <person name="Grigoriev I.V."/>
            <person name="Hibbett D.S."/>
            <person name="Martin F."/>
            <person name="Nordberg H.P."/>
            <person name="Cantor M.N."/>
            <person name="Hua S.X."/>
        </authorList>
    </citation>
    <scope>NUCLEOTIDE SEQUENCE [LARGE SCALE GENOMIC DNA]</scope>
    <source>
        <strain evidence="8">h7</strain>
    </source>
</reference>
<keyword evidence="4 5" id="KW-0472">Membrane</keyword>
<dbReference type="Proteomes" id="UP000053424">
    <property type="component" value="Unassembled WGS sequence"/>
</dbReference>
<organism evidence="7 8">
    <name type="scientific">Hebeloma cylindrosporum</name>
    <dbReference type="NCBI Taxonomy" id="76867"/>
    <lineage>
        <taxon>Eukaryota</taxon>
        <taxon>Fungi</taxon>
        <taxon>Dikarya</taxon>
        <taxon>Basidiomycota</taxon>
        <taxon>Agaricomycotina</taxon>
        <taxon>Agaricomycetes</taxon>
        <taxon>Agaricomycetidae</taxon>
        <taxon>Agaricales</taxon>
        <taxon>Agaricineae</taxon>
        <taxon>Hymenogastraceae</taxon>
        <taxon>Hebeloma</taxon>
    </lineage>
</organism>
<dbReference type="Pfam" id="PF02656">
    <property type="entry name" value="DUF202"/>
    <property type="match status" value="1"/>
</dbReference>
<gene>
    <name evidence="7" type="ORF">M413DRAFT_445081</name>
</gene>
<evidence type="ECO:0000256" key="3">
    <source>
        <dbReference type="ARBA" id="ARBA00022989"/>
    </source>
</evidence>
<dbReference type="GO" id="GO:0012505">
    <property type="term" value="C:endomembrane system"/>
    <property type="evidence" value="ECO:0007669"/>
    <property type="project" value="UniProtKB-SubCell"/>
</dbReference>
<accession>A0A0C3BZ55</accession>
<keyword evidence="3 5" id="KW-1133">Transmembrane helix</keyword>
<keyword evidence="2 5" id="KW-0812">Transmembrane</keyword>
<evidence type="ECO:0000313" key="8">
    <source>
        <dbReference type="Proteomes" id="UP000053424"/>
    </source>
</evidence>
<dbReference type="HOGENOM" id="CLU_107661_1_0_1"/>
<feature type="domain" description="DUF202" evidence="6">
    <location>
        <begin position="32"/>
        <end position="88"/>
    </location>
</feature>
<sequence>MASTDQPHHTYRGHRRESFIASDINELVELRARQRTFHGAYGRTALGSLGYSLAILRLFEPSFHRIGLVFAVLGGLLFILAFFRSRHSTHDFADRHKESRELDQGLKTVGQENGRIFGRPFITAGWIAVEVTAVVALAEIALLVLIMRFNIST</sequence>
<evidence type="ECO:0000256" key="4">
    <source>
        <dbReference type="ARBA" id="ARBA00023136"/>
    </source>
</evidence>
<evidence type="ECO:0000256" key="1">
    <source>
        <dbReference type="ARBA" id="ARBA00004127"/>
    </source>
</evidence>
<protein>
    <recommendedName>
        <fullName evidence="6">DUF202 domain-containing protein</fullName>
    </recommendedName>
</protein>
<evidence type="ECO:0000256" key="2">
    <source>
        <dbReference type="ARBA" id="ARBA00022692"/>
    </source>
</evidence>
<dbReference type="STRING" id="686832.A0A0C3BZ55"/>
<dbReference type="InterPro" id="IPR003807">
    <property type="entry name" value="DUF202"/>
</dbReference>
<evidence type="ECO:0000256" key="5">
    <source>
        <dbReference type="SAM" id="Phobius"/>
    </source>
</evidence>
<feature type="transmembrane region" description="Helical" evidence="5">
    <location>
        <begin position="65"/>
        <end position="83"/>
    </location>
</feature>
<feature type="transmembrane region" description="Helical" evidence="5">
    <location>
        <begin position="121"/>
        <end position="147"/>
    </location>
</feature>
<keyword evidence="8" id="KW-1185">Reference proteome</keyword>
<dbReference type="AlphaFoldDB" id="A0A0C3BZ55"/>
<proteinExistence type="predicted"/>
<evidence type="ECO:0000313" key="7">
    <source>
        <dbReference type="EMBL" id="KIM41870.1"/>
    </source>
</evidence>